<accession>A0A9P6H1U2</accession>
<keyword evidence="2" id="KW-1185">Reference proteome</keyword>
<reference evidence="1" key="1">
    <citation type="journal article" date="2020" name="Nat. Commun.">
        <title>Large-scale genome sequencing of mycorrhizal fungi provides insights into the early evolution of symbiotic traits.</title>
        <authorList>
            <person name="Miyauchi S."/>
            <person name="Kiss E."/>
            <person name="Kuo A."/>
            <person name="Drula E."/>
            <person name="Kohler A."/>
            <person name="Sanchez-Garcia M."/>
            <person name="Morin E."/>
            <person name="Andreopoulos B."/>
            <person name="Barry K.W."/>
            <person name="Bonito G."/>
            <person name="Buee M."/>
            <person name="Carver A."/>
            <person name="Chen C."/>
            <person name="Cichocki N."/>
            <person name="Clum A."/>
            <person name="Culley D."/>
            <person name="Crous P.W."/>
            <person name="Fauchery L."/>
            <person name="Girlanda M."/>
            <person name="Hayes R.D."/>
            <person name="Keri Z."/>
            <person name="LaButti K."/>
            <person name="Lipzen A."/>
            <person name="Lombard V."/>
            <person name="Magnuson J."/>
            <person name="Maillard F."/>
            <person name="Murat C."/>
            <person name="Nolan M."/>
            <person name="Ohm R.A."/>
            <person name="Pangilinan J."/>
            <person name="Pereira M.F."/>
            <person name="Perotto S."/>
            <person name="Peter M."/>
            <person name="Pfister S."/>
            <person name="Riley R."/>
            <person name="Sitrit Y."/>
            <person name="Stielow J.B."/>
            <person name="Szollosi G."/>
            <person name="Zifcakova L."/>
            <person name="Stursova M."/>
            <person name="Spatafora J.W."/>
            <person name="Tedersoo L."/>
            <person name="Vaario L.M."/>
            <person name="Yamada A."/>
            <person name="Yan M."/>
            <person name="Wang P."/>
            <person name="Xu J."/>
            <person name="Bruns T."/>
            <person name="Baldrian P."/>
            <person name="Vilgalys R."/>
            <person name="Dunand C."/>
            <person name="Henrissat B."/>
            <person name="Grigoriev I.V."/>
            <person name="Hibbett D."/>
            <person name="Nagy L.G."/>
            <person name="Martin F.M."/>
        </authorList>
    </citation>
    <scope>NUCLEOTIDE SEQUENCE</scope>
    <source>
        <strain evidence="1">UH-Tt-Lm1</strain>
    </source>
</reference>
<name>A0A9P6H1U2_9AGAM</name>
<protein>
    <submittedName>
        <fullName evidence="1">Uncharacterized protein</fullName>
    </submittedName>
</protein>
<comment type="caution">
    <text evidence="1">The sequence shown here is derived from an EMBL/GenBank/DDBJ whole genome shotgun (WGS) entry which is preliminary data.</text>
</comment>
<gene>
    <name evidence="1" type="ORF">BJ322DRAFT_1095647</name>
</gene>
<dbReference type="EMBL" id="WIUZ02000029">
    <property type="protein sequence ID" value="KAF9777700.1"/>
    <property type="molecule type" value="Genomic_DNA"/>
</dbReference>
<evidence type="ECO:0000313" key="2">
    <source>
        <dbReference type="Proteomes" id="UP000736335"/>
    </source>
</evidence>
<dbReference type="AlphaFoldDB" id="A0A9P6H1U2"/>
<reference evidence="1" key="2">
    <citation type="submission" date="2020-11" db="EMBL/GenBank/DDBJ databases">
        <authorList>
            <consortium name="DOE Joint Genome Institute"/>
            <person name="Kuo A."/>
            <person name="Miyauchi S."/>
            <person name="Kiss E."/>
            <person name="Drula E."/>
            <person name="Kohler A."/>
            <person name="Sanchez-Garcia M."/>
            <person name="Andreopoulos B."/>
            <person name="Barry K.W."/>
            <person name="Bonito G."/>
            <person name="Buee M."/>
            <person name="Carver A."/>
            <person name="Chen C."/>
            <person name="Cichocki N."/>
            <person name="Clum A."/>
            <person name="Culley D."/>
            <person name="Crous P.W."/>
            <person name="Fauchery L."/>
            <person name="Girlanda M."/>
            <person name="Hayes R."/>
            <person name="Keri Z."/>
            <person name="Labutti K."/>
            <person name="Lipzen A."/>
            <person name="Lombard V."/>
            <person name="Magnuson J."/>
            <person name="Maillard F."/>
            <person name="Morin E."/>
            <person name="Murat C."/>
            <person name="Nolan M."/>
            <person name="Ohm R."/>
            <person name="Pangilinan J."/>
            <person name="Pereira M."/>
            <person name="Perotto S."/>
            <person name="Peter M."/>
            <person name="Riley R."/>
            <person name="Sitrit Y."/>
            <person name="Stielow B."/>
            <person name="Szollosi G."/>
            <person name="Zifcakova L."/>
            <person name="Stursova M."/>
            <person name="Spatafora J.W."/>
            <person name="Tedersoo L."/>
            <person name="Vaario L.-M."/>
            <person name="Yamada A."/>
            <person name="Yan M."/>
            <person name="Wang P."/>
            <person name="Xu J."/>
            <person name="Bruns T."/>
            <person name="Baldrian P."/>
            <person name="Vilgalys R."/>
            <person name="Henrissat B."/>
            <person name="Grigoriev I.V."/>
            <person name="Hibbett D."/>
            <person name="Nagy L.G."/>
            <person name="Martin F.M."/>
        </authorList>
    </citation>
    <scope>NUCLEOTIDE SEQUENCE</scope>
    <source>
        <strain evidence="1">UH-Tt-Lm1</strain>
    </source>
</reference>
<dbReference type="Proteomes" id="UP000736335">
    <property type="component" value="Unassembled WGS sequence"/>
</dbReference>
<dbReference type="OrthoDB" id="10340512at2759"/>
<proteinExistence type="predicted"/>
<sequence length="154" mass="17376">MAGTITSTRSCGWVDLPKCGKRCWFAHLPEPGSLRNYITIMDDFGVDLEMQGHKFQHIMLWELGHKTTKRPTAFTRVDTAYHITALASPDMTVGGRFRAFAVHIYVRGDIPRAKYTTFSSTYAHLRRGNREKKVVDASKPLAAVPPCRVPPRIC</sequence>
<organism evidence="1 2">
    <name type="scientific">Thelephora terrestris</name>
    <dbReference type="NCBI Taxonomy" id="56493"/>
    <lineage>
        <taxon>Eukaryota</taxon>
        <taxon>Fungi</taxon>
        <taxon>Dikarya</taxon>
        <taxon>Basidiomycota</taxon>
        <taxon>Agaricomycotina</taxon>
        <taxon>Agaricomycetes</taxon>
        <taxon>Thelephorales</taxon>
        <taxon>Thelephoraceae</taxon>
        <taxon>Thelephora</taxon>
    </lineage>
</organism>
<evidence type="ECO:0000313" key="1">
    <source>
        <dbReference type="EMBL" id="KAF9777700.1"/>
    </source>
</evidence>